<dbReference type="Pfam" id="PF07722">
    <property type="entry name" value="Peptidase_C26"/>
    <property type="match status" value="1"/>
</dbReference>
<dbReference type="InterPro" id="IPR011697">
    <property type="entry name" value="Peptidase_C26"/>
</dbReference>
<dbReference type="GO" id="GO:0006598">
    <property type="term" value="P:polyamine catabolic process"/>
    <property type="evidence" value="ECO:0007669"/>
    <property type="project" value="TreeGrafter"/>
</dbReference>
<dbReference type="GO" id="GO:0016740">
    <property type="term" value="F:transferase activity"/>
    <property type="evidence" value="ECO:0007669"/>
    <property type="project" value="UniProtKB-KW"/>
</dbReference>
<dbReference type="GO" id="GO:0005829">
    <property type="term" value="C:cytosol"/>
    <property type="evidence" value="ECO:0007669"/>
    <property type="project" value="TreeGrafter"/>
</dbReference>
<dbReference type="CDD" id="cd01745">
    <property type="entry name" value="GATase1_2"/>
    <property type="match status" value="1"/>
</dbReference>
<name>A0A7Y9FM42_9SPHN</name>
<dbReference type="Gene3D" id="3.40.50.880">
    <property type="match status" value="1"/>
</dbReference>
<keyword evidence="1" id="KW-0315">Glutamine amidotransferase</keyword>
<dbReference type="PROSITE" id="PS51273">
    <property type="entry name" value="GATASE_TYPE_1"/>
    <property type="match status" value="1"/>
</dbReference>
<keyword evidence="2" id="KW-1185">Reference proteome</keyword>
<sequence>MGRRADPCRRPVIGVLCCNEVADRPVQAVASRFVAPLTRLAGATVLLVPALPDSTDVATLTAVLDGLLLTGSRSHVAPWRYGARPLPAGQIVDEGRDEVALALAGGMIEAGKPVFGICRGLQEINVLFGGSLCAAADAGRHHRGAWSDDYDSLFHHGHDIELSASGRLADATGAQRVRVNSVHQQGIDRLGGGLTVEAVAADDGLIEAVSARPCGADVLGVQWHPEWDTASSPASRAFFSLIGAGLRGGTDAVSTRRTE</sequence>
<evidence type="ECO:0000313" key="2">
    <source>
        <dbReference type="Proteomes" id="UP000517753"/>
    </source>
</evidence>
<dbReference type="InterPro" id="IPR044668">
    <property type="entry name" value="PuuD-like"/>
</dbReference>
<dbReference type="PANTHER" id="PTHR43235">
    <property type="entry name" value="GLUTAMINE AMIDOTRANSFERASE PB2B2.05-RELATED"/>
    <property type="match status" value="1"/>
</dbReference>
<organism evidence="1 2">
    <name type="scientific">Sphingomonas melonis</name>
    <dbReference type="NCBI Taxonomy" id="152682"/>
    <lineage>
        <taxon>Bacteria</taxon>
        <taxon>Pseudomonadati</taxon>
        <taxon>Pseudomonadota</taxon>
        <taxon>Alphaproteobacteria</taxon>
        <taxon>Sphingomonadales</taxon>
        <taxon>Sphingomonadaceae</taxon>
        <taxon>Sphingomonas</taxon>
    </lineage>
</organism>
<gene>
    <name evidence="1" type="ORF">HD841_000405</name>
</gene>
<protein>
    <submittedName>
        <fullName evidence="1">Putative glutamine amidotransferase</fullName>
    </submittedName>
</protein>
<comment type="caution">
    <text evidence="1">The sequence shown here is derived from an EMBL/GenBank/DDBJ whole genome shotgun (WGS) entry which is preliminary data.</text>
</comment>
<keyword evidence="1" id="KW-0808">Transferase</keyword>
<dbReference type="GO" id="GO:0033969">
    <property type="term" value="F:gamma-glutamyl-gamma-aminobutyrate hydrolase activity"/>
    <property type="evidence" value="ECO:0007669"/>
    <property type="project" value="TreeGrafter"/>
</dbReference>
<dbReference type="Proteomes" id="UP000517753">
    <property type="component" value="Unassembled WGS sequence"/>
</dbReference>
<evidence type="ECO:0000313" key="1">
    <source>
        <dbReference type="EMBL" id="NYD88636.1"/>
    </source>
</evidence>
<dbReference type="PANTHER" id="PTHR43235:SF1">
    <property type="entry name" value="GLUTAMINE AMIDOTRANSFERASE PB2B2.05-RELATED"/>
    <property type="match status" value="1"/>
</dbReference>
<accession>A0A7Y9FM42</accession>
<reference evidence="1 2" key="1">
    <citation type="submission" date="2020-08" db="EMBL/GenBank/DDBJ databases">
        <title>The Agave Microbiome: Exploring the role of microbial communities in plant adaptations to desert environments.</title>
        <authorList>
            <person name="Partida-Martinez L.P."/>
        </authorList>
    </citation>
    <scope>NUCLEOTIDE SEQUENCE [LARGE SCALE GENOMIC DNA]</scope>
    <source>
        <strain evidence="1 2">AS2.3</strain>
    </source>
</reference>
<dbReference type="InterPro" id="IPR029062">
    <property type="entry name" value="Class_I_gatase-like"/>
</dbReference>
<dbReference type="AlphaFoldDB" id="A0A7Y9FM42"/>
<dbReference type="EMBL" id="JACCBY010000001">
    <property type="protein sequence ID" value="NYD88636.1"/>
    <property type="molecule type" value="Genomic_DNA"/>
</dbReference>
<dbReference type="RefSeq" id="WP_179507208.1">
    <property type="nucleotide sequence ID" value="NZ_JACCBY010000001.1"/>
</dbReference>
<proteinExistence type="predicted"/>
<dbReference type="SUPFAM" id="SSF52317">
    <property type="entry name" value="Class I glutamine amidotransferase-like"/>
    <property type="match status" value="1"/>
</dbReference>